<evidence type="ECO:0000259" key="9">
    <source>
        <dbReference type="PROSITE" id="PS50802"/>
    </source>
</evidence>
<dbReference type="GeneTree" id="ENSGT00390000006979"/>
<dbReference type="PROSITE" id="PS50802">
    <property type="entry name" value="OTU"/>
    <property type="match status" value="1"/>
</dbReference>
<feature type="domain" description="OTU" evidence="9">
    <location>
        <begin position="207"/>
        <end position="397"/>
    </location>
</feature>
<reference evidence="10" key="1">
    <citation type="submission" date="2025-08" db="UniProtKB">
        <authorList>
            <consortium name="Ensembl"/>
        </authorList>
    </citation>
    <scope>IDENTIFICATION</scope>
</reference>
<reference evidence="10" key="2">
    <citation type="submission" date="2025-09" db="UniProtKB">
        <authorList>
            <consortium name="Ensembl"/>
        </authorList>
    </citation>
    <scope>IDENTIFICATION</scope>
</reference>
<dbReference type="GO" id="GO:0043130">
    <property type="term" value="F:ubiquitin binding"/>
    <property type="evidence" value="ECO:0007669"/>
    <property type="project" value="TreeGrafter"/>
</dbReference>
<dbReference type="InterPro" id="IPR019400">
    <property type="entry name" value="Peptidase_C65_otubain"/>
</dbReference>
<evidence type="ECO:0000256" key="8">
    <source>
        <dbReference type="SAM" id="Coils"/>
    </source>
</evidence>
<keyword evidence="6" id="KW-0378">Hydrolase</keyword>
<dbReference type="AlphaFoldDB" id="A0A8C8E494"/>
<keyword evidence="5" id="KW-0833">Ubl conjugation pathway</keyword>
<evidence type="ECO:0000256" key="1">
    <source>
        <dbReference type="ARBA" id="ARBA00000707"/>
    </source>
</evidence>
<keyword evidence="7" id="KW-0788">Thiol protease</keyword>
<dbReference type="GO" id="GO:0071108">
    <property type="term" value="P:protein K48-linked deubiquitination"/>
    <property type="evidence" value="ECO:0007669"/>
    <property type="project" value="TreeGrafter"/>
</dbReference>
<evidence type="ECO:0000256" key="6">
    <source>
        <dbReference type="ARBA" id="ARBA00022801"/>
    </source>
</evidence>
<organism evidence="10 11">
    <name type="scientific">Oryzias sinensis</name>
    <name type="common">Chinese medaka</name>
    <dbReference type="NCBI Taxonomy" id="183150"/>
    <lineage>
        <taxon>Eukaryota</taxon>
        <taxon>Metazoa</taxon>
        <taxon>Chordata</taxon>
        <taxon>Craniata</taxon>
        <taxon>Vertebrata</taxon>
        <taxon>Euteleostomi</taxon>
        <taxon>Actinopterygii</taxon>
        <taxon>Neopterygii</taxon>
        <taxon>Teleostei</taxon>
        <taxon>Neoteleostei</taxon>
        <taxon>Acanthomorphata</taxon>
        <taxon>Ovalentaria</taxon>
        <taxon>Atherinomorphae</taxon>
        <taxon>Beloniformes</taxon>
        <taxon>Adrianichthyidae</taxon>
        <taxon>Oryziinae</taxon>
        <taxon>Oryzias</taxon>
    </lineage>
</organism>
<dbReference type="GO" id="GO:0004843">
    <property type="term" value="F:cysteine-type deubiquitinase activity"/>
    <property type="evidence" value="ECO:0007669"/>
    <property type="project" value="UniProtKB-EC"/>
</dbReference>
<evidence type="ECO:0000313" key="10">
    <source>
        <dbReference type="Ensembl" id="ENSOSIP00000050852.1"/>
    </source>
</evidence>
<dbReference type="GO" id="GO:0005634">
    <property type="term" value="C:nucleus"/>
    <property type="evidence" value="ECO:0007669"/>
    <property type="project" value="TreeGrafter"/>
</dbReference>
<dbReference type="FunFam" id="1.20.1300.20:FF:000001">
    <property type="entry name" value="Ubiquitin thioesterase OTUB1"/>
    <property type="match status" value="1"/>
</dbReference>
<evidence type="ECO:0000313" key="11">
    <source>
        <dbReference type="Proteomes" id="UP000694383"/>
    </source>
</evidence>
<keyword evidence="11" id="KW-1185">Reference proteome</keyword>
<dbReference type="Proteomes" id="UP000694383">
    <property type="component" value="Unplaced"/>
</dbReference>
<dbReference type="Ensembl" id="ENSOSIT00000053401.1">
    <property type="protein sequence ID" value="ENSOSIP00000050852.1"/>
    <property type="gene ID" value="ENSOSIG00000023641.1"/>
</dbReference>
<dbReference type="InterPro" id="IPR042468">
    <property type="entry name" value="Peptidase_C65_otubain_sub1"/>
</dbReference>
<dbReference type="PANTHER" id="PTHR12931">
    <property type="entry name" value="UBIQUITIN THIOLESTERASE PROTEIN OTUB"/>
    <property type="match status" value="1"/>
</dbReference>
<proteinExistence type="inferred from homology"/>
<dbReference type="Gene3D" id="1.20.1300.20">
    <property type="entry name" value="Peptidase C65 Otubain, subdomain 2"/>
    <property type="match status" value="1"/>
</dbReference>
<accession>A0A8C8E494</accession>
<dbReference type="GO" id="GO:2000780">
    <property type="term" value="P:negative regulation of double-strand break repair"/>
    <property type="evidence" value="ECO:0007669"/>
    <property type="project" value="TreeGrafter"/>
</dbReference>
<name>A0A8C8E494_9TELE</name>
<feature type="coiled-coil region" evidence="8">
    <location>
        <begin position="45"/>
        <end position="104"/>
    </location>
</feature>
<dbReference type="Pfam" id="PF10275">
    <property type="entry name" value="Peptidase_C65"/>
    <property type="match status" value="1"/>
</dbReference>
<evidence type="ECO:0000256" key="2">
    <source>
        <dbReference type="ARBA" id="ARBA00006579"/>
    </source>
</evidence>
<comment type="similarity">
    <text evidence="2">Belongs to the peptidase C65 family.</text>
</comment>
<protein>
    <recommendedName>
        <fullName evidence="3">ubiquitinyl hydrolase 1</fullName>
        <ecNumber evidence="3">3.4.19.12</ecNumber>
    </recommendedName>
</protein>
<dbReference type="InterPro" id="IPR042467">
    <property type="entry name" value="Peptidase_C65_otubain_sub2"/>
</dbReference>
<comment type="catalytic activity">
    <reaction evidence="1">
        <text>Thiol-dependent hydrolysis of ester, thioester, amide, peptide and isopeptide bonds formed by the C-terminal Gly of ubiquitin (a 76-residue protein attached to proteins as an intracellular targeting signal).</text>
        <dbReference type="EC" id="3.4.19.12"/>
    </reaction>
</comment>
<dbReference type="PANTHER" id="PTHR12931:SF32">
    <property type="entry name" value="UBIQUITIN THIOESTERASE"/>
    <property type="match status" value="1"/>
</dbReference>
<evidence type="ECO:0000256" key="4">
    <source>
        <dbReference type="ARBA" id="ARBA00022670"/>
    </source>
</evidence>
<keyword evidence="8" id="KW-0175">Coiled coil</keyword>
<evidence type="ECO:0000256" key="3">
    <source>
        <dbReference type="ARBA" id="ARBA00012759"/>
    </source>
</evidence>
<evidence type="ECO:0000256" key="7">
    <source>
        <dbReference type="ARBA" id="ARBA00022807"/>
    </source>
</evidence>
<dbReference type="Gene3D" id="3.30.200.60">
    <property type="entry name" value="Peptidase C65 Otubain, subdomain 1"/>
    <property type="match status" value="1"/>
</dbReference>
<dbReference type="InterPro" id="IPR003323">
    <property type="entry name" value="OTU_dom"/>
</dbReference>
<dbReference type="GO" id="GO:0006508">
    <property type="term" value="P:proteolysis"/>
    <property type="evidence" value="ECO:0007669"/>
    <property type="project" value="UniProtKB-KW"/>
</dbReference>
<dbReference type="SUPFAM" id="SSF54001">
    <property type="entry name" value="Cysteine proteinases"/>
    <property type="match status" value="1"/>
</dbReference>
<dbReference type="InterPro" id="IPR038765">
    <property type="entry name" value="Papain-like_cys_pep_sf"/>
</dbReference>
<keyword evidence="4" id="KW-0645">Protease</keyword>
<sequence>MEKYKIYEDYLMKTLNFLPRVHHDDGYESLVMPIIRRHKTLSITHQELQQRLSQMDTEAEEKKQKLQQMKEEHRTQKLMANKELSELQSELVTLEEKNKQTEANLMIKEGVVKEKVEEGARLLMAIDNLAQQCYLPTYGQLESMNVLFKMDMIKEYILDKADTERRVKKLRDSGSMLRSGASTADKGSFRSIENKSKMKNELDGQFLGVRKILGDGNCFYRAFCFAYLESIFHIPRALERFKQKIIQSGQVLAVAGFEESSFIHHLDTVVNVVEECQADEQESTLLKLFNDSAVSDGVVQYLRLLTSAHLQNFADFFCNFVEAPDLQVYCRQEVEVMAMECDHVDILALSQALDVGLHIVSLEGEQQQLVHYIIPEGAQPSLHLLYQSSHYNILYQRPELKNPNPLSPN</sequence>
<evidence type="ECO:0000256" key="5">
    <source>
        <dbReference type="ARBA" id="ARBA00022786"/>
    </source>
</evidence>
<dbReference type="EC" id="3.4.19.12" evidence="3"/>